<keyword evidence="2 7" id="KW-0963">Cytoplasm</keyword>
<reference evidence="9 10" key="1">
    <citation type="submission" date="2018-12" db="EMBL/GenBank/DDBJ databases">
        <authorList>
            <person name="Li F."/>
        </authorList>
    </citation>
    <scope>NUCLEOTIDE SEQUENCE [LARGE SCALE GENOMIC DNA]</scope>
    <source>
        <strain evidence="9 10">11W25H-1</strain>
    </source>
</reference>
<evidence type="ECO:0000259" key="8">
    <source>
        <dbReference type="PROSITE" id="PS51740"/>
    </source>
</evidence>
<dbReference type="GO" id="GO:0003700">
    <property type="term" value="F:DNA-binding transcription factor activity"/>
    <property type="evidence" value="ECO:0007669"/>
    <property type="project" value="UniProtKB-UniRule"/>
</dbReference>
<organism evidence="9 10">
    <name type="scientific">Labedella phragmitis</name>
    <dbReference type="NCBI Taxonomy" id="2498849"/>
    <lineage>
        <taxon>Bacteria</taxon>
        <taxon>Bacillati</taxon>
        <taxon>Actinomycetota</taxon>
        <taxon>Actinomycetes</taxon>
        <taxon>Micrococcales</taxon>
        <taxon>Microbacteriaceae</taxon>
        <taxon>Labedella</taxon>
    </lineage>
</organism>
<evidence type="ECO:0000256" key="6">
    <source>
        <dbReference type="ARBA" id="ARBA00023163"/>
    </source>
</evidence>
<dbReference type="PROSITE" id="PS51740">
    <property type="entry name" value="SPOVT_ABRB"/>
    <property type="match status" value="2"/>
</dbReference>
<comment type="subcellular location">
    <subcellularLocation>
        <location evidence="7">Cytoplasm</location>
        <location evidence="7">Nucleoid</location>
    </subcellularLocation>
</comment>
<keyword evidence="4 7" id="KW-0805">Transcription regulation</keyword>
<dbReference type="OrthoDB" id="9807753at2"/>
<comment type="caution">
    <text evidence="9">The sequence shown here is derived from an EMBL/GenBank/DDBJ whole genome shotgun (WGS) entry which is preliminary data.</text>
</comment>
<dbReference type="InterPro" id="IPR007159">
    <property type="entry name" value="SpoVT-AbrB_dom"/>
</dbReference>
<dbReference type="InterPro" id="IPR038619">
    <property type="entry name" value="MraZ_sf"/>
</dbReference>
<gene>
    <name evidence="7 9" type="primary">mraZ</name>
    <name evidence="9" type="ORF">ELQ90_05730</name>
</gene>
<dbReference type="EMBL" id="RZNB01000002">
    <property type="protein sequence ID" value="RWZ51605.1"/>
    <property type="molecule type" value="Genomic_DNA"/>
</dbReference>
<dbReference type="NCBIfam" id="TIGR00242">
    <property type="entry name" value="division/cell wall cluster transcriptional repressor MraZ"/>
    <property type="match status" value="1"/>
</dbReference>
<dbReference type="HAMAP" id="MF_01008">
    <property type="entry name" value="MraZ"/>
    <property type="match status" value="1"/>
</dbReference>
<evidence type="ECO:0000256" key="7">
    <source>
        <dbReference type="HAMAP-Rule" id="MF_01008"/>
    </source>
</evidence>
<comment type="subunit">
    <text evidence="7">Forms oligomers.</text>
</comment>
<dbReference type="CDD" id="cd16320">
    <property type="entry name" value="MraZ_N"/>
    <property type="match status" value="1"/>
</dbReference>
<name>A0A3S4BJL3_9MICO</name>
<protein>
    <recommendedName>
        <fullName evidence="1 7">Transcriptional regulator MraZ</fullName>
    </recommendedName>
</protein>
<keyword evidence="10" id="KW-1185">Reference proteome</keyword>
<dbReference type="InterPro" id="IPR035642">
    <property type="entry name" value="MraZ_N"/>
</dbReference>
<dbReference type="GO" id="GO:0000976">
    <property type="term" value="F:transcription cis-regulatory region binding"/>
    <property type="evidence" value="ECO:0007669"/>
    <property type="project" value="TreeGrafter"/>
</dbReference>
<feature type="domain" description="SpoVT-AbrB" evidence="8">
    <location>
        <begin position="5"/>
        <end position="47"/>
    </location>
</feature>
<dbReference type="InterPro" id="IPR035644">
    <property type="entry name" value="MraZ_C"/>
</dbReference>
<dbReference type="RefSeq" id="WP_128494321.1">
    <property type="nucleotide sequence ID" value="NZ_RZNB01000002.1"/>
</dbReference>
<dbReference type="Pfam" id="PF02381">
    <property type="entry name" value="MraZ"/>
    <property type="match status" value="2"/>
</dbReference>
<dbReference type="SUPFAM" id="SSF89447">
    <property type="entry name" value="AbrB/MazE/MraZ-like"/>
    <property type="match status" value="1"/>
</dbReference>
<evidence type="ECO:0000256" key="4">
    <source>
        <dbReference type="ARBA" id="ARBA00023015"/>
    </source>
</evidence>
<evidence type="ECO:0000256" key="3">
    <source>
        <dbReference type="ARBA" id="ARBA00022737"/>
    </source>
</evidence>
<evidence type="ECO:0000313" key="10">
    <source>
        <dbReference type="Proteomes" id="UP000288547"/>
    </source>
</evidence>
<sequence>MFLGTYAPKLDDKGRIILPAKFRDELAGGVVMTRGQENCIYVFSTREFEALHEKIRQAPVTSKQARDYLRVFLSGASAETPDKQHRVTIPGSLRSYASLERDLVVIGAGTRAEIWDAAAWETYLAEQEAAFSETAEEVIPGLF</sequence>
<feature type="domain" description="SpoVT-AbrB" evidence="8">
    <location>
        <begin position="76"/>
        <end position="119"/>
    </location>
</feature>
<keyword evidence="3" id="KW-0677">Repeat</keyword>
<proteinExistence type="inferred from homology"/>
<dbReference type="PANTHER" id="PTHR34701">
    <property type="entry name" value="TRANSCRIPTIONAL REGULATOR MRAZ"/>
    <property type="match status" value="1"/>
</dbReference>
<dbReference type="AlphaFoldDB" id="A0A3S4BJL3"/>
<dbReference type="GO" id="GO:2000143">
    <property type="term" value="P:negative regulation of DNA-templated transcription initiation"/>
    <property type="evidence" value="ECO:0007669"/>
    <property type="project" value="TreeGrafter"/>
</dbReference>
<evidence type="ECO:0000256" key="2">
    <source>
        <dbReference type="ARBA" id="ARBA00022490"/>
    </source>
</evidence>
<evidence type="ECO:0000256" key="5">
    <source>
        <dbReference type="ARBA" id="ARBA00023125"/>
    </source>
</evidence>
<dbReference type="GO" id="GO:0005737">
    <property type="term" value="C:cytoplasm"/>
    <property type="evidence" value="ECO:0007669"/>
    <property type="project" value="UniProtKB-UniRule"/>
</dbReference>
<comment type="similarity">
    <text evidence="7">Belongs to the MraZ family.</text>
</comment>
<dbReference type="Gene3D" id="3.40.1550.20">
    <property type="entry name" value="Transcriptional regulator MraZ domain"/>
    <property type="match status" value="1"/>
</dbReference>
<dbReference type="InterPro" id="IPR003444">
    <property type="entry name" value="MraZ"/>
</dbReference>
<dbReference type="InterPro" id="IPR020603">
    <property type="entry name" value="MraZ_dom"/>
</dbReference>
<dbReference type="GO" id="GO:0009295">
    <property type="term" value="C:nucleoid"/>
    <property type="evidence" value="ECO:0007669"/>
    <property type="project" value="UniProtKB-SubCell"/>
</dbReference>
<dbReference type="CDD" id="cd16321">
    <property type="entry name" value="MraZ_C"/>
    <property type="match status" value="1"/>
</dbReference>
<keyword evidence="5 7" id="KW-0238">DNA-binding</keyword>
<dbReference type="PANTHER" id="PTHR34701:SF1">
    <property type="entry name" value="TRANSCRIPTIONAL REGULATOR MRAZ"/>
    <property type="match status" value="1"/>
</dbReference>
<dbReference type="InterPro" id="IPR037914">
    <property type="entry name" value="SpoVT-AbrB_sf"/>
</dbReference>
<evidence type="ECO:0000313" key="9">
    <source>
        <dbReference type="EMBL" id="RWZ51605.1"/>
    </source>
</evidence>
<dbReference type="Proteomes" id="UP000288547">
    <property type="component" value="Unassembled WGS sequence"/>
</dbReference>
<keyword evidence="6 7" id="KW-0804">Transcription</keyword>
<accession>A0A3S4BJL3</accession>
<evidence type="ECO:0000256" key="1">
    <source>
        <dbReference type="ARBA" id="ARBA00013860"/>
    </source>
</evidence>